<dbReference type="Gene3D" id="2.40.10.270">
    <property type="entry name" value="Bacteriophage SPP1 head-tail adaptor protein"/>
    <property type="match status" value="1"/>
</dbReference>
<protein>
    <recommendedName>
        <fullName evidence="3">Phage head-tail adaptor</fullName>
    </recommendedName>
</protein>
<dbReference type="HOGENOM" id="CLU_147810_3_1_9"/>
<gene>
    <name evidence="1" type="ORF">HMPREF9630_00217</name>
</gene>
<reference evidence="1 2" key="1">
    <citation type="submission" date="2012-05" db="EMBL/GenBank/DDBJ databases">
        <title>The Genome Sequence of Eubacteriaceae bacterium CM2.</title>
        <authorList>
            <consortium name="The Broad Institute Genome Sequencing Platform"/>
            <person name="Earl A."/>
            <person name="Ward D."/>
            <person name="Feldgarden M."/>
            <person name="Gevers D."/>
            <person name="Sizova M."/>
            <person name="Hazen A."/>
            <person name="Epstein S."/>
            <person name="Walker B."/>
            <person name="Young S.K."/>
            <person name="Zeng Q."/>
            <person name="Gargeya S."/>
            <person name="Fitzgerald M."/>
            <person name="Haas B."/>
            <person name="Abouelleil A."/>
            <person name="Alvarado L."/>
            <person name="Arachchi H.M."/>
            <person name="Berlin A."/>
            <person name="Chapman S.B."/>
            <person name="Goldberg J."/>
            <person name="Griggs A."/>
            <person name="Gujja S."/>
            <person name="Hansen M."/>
            <person name="Howarth C."/>
            <person name="Imamovic A."/>
            <person name="Larimer J."/>
            <person name="McCowen C."/>
            <person name="Montmayeur A."/>
            <person name="Murphy C."/>
            <person name="Neiman D."/>
            <person name="Pearson M."/>
            <person name="Priest M."/>
            <person name="Roberts A."/>
            <person name="Saif S."/>
            <person name="Shea T."/>
            <person name="Sisk P."/>
            <person name="Sykes S."/>
            <person name="Wortman J."/>
            <person name="Nusbaum C."/>
            <person name="Birren B."/>
        </authorList>
    </citation>
    <scope>NUCLEOTIDE SEQUENCE [LARGE SCALE GENOMIC DNA]</scope>
    <source>
        <strain evidence="1 2">CM2</strain>
    </source>
</reference>
<dbReference type="Pfam" id="PF05521">
    <property type="entry name" value="Phage_HCP"/>
    <property type="match status" value="1"/>
</dbReference>
<proteinExistence type="predicted"/>
<dbReference type="RefSeq" id="WP_009527703.1">
    <property type="nucleotide sequence ID" value="NZ_JH815225.1"/>
</dbReference>
<dbReference type="InterPro" id="IPR008767">
    <property type="entry name" value="Phage_SPP1_head-tail_adaptor"/>
</dbReference>
<organism evidence="1 2">
    <name type="scientific">Peptoanaerobacter stomatis</name>
    <dbReference type="NCBI Taxonomy" id="796937"/>
    <lineage>
        <taxon>Bacteria</taxon>
        <taxon>Bacillati</taxon>
        <taxon>Bacillota</taxon>
        <taxon>Clostridia</taxon>
        <taxon>Peptostreptococcales</taxon>
        <taxon>Filifactoraceae</taxon>
        <taxon>Peptoanaerobacter</taxon>
    </lineage>
</organism>
<evidence type="ECO:0000313" key="1">
    <source>
        <dbReference type="EMBL" id="EHL18492.1"/>
    </source>
</evidence>
<accession>V9HSJ2</accession>
<comment type="caution">
    <text evidence="1">The sequence shown here is derived from an EMBL/GenBank/DDBJ whole genome shotgun (WGS) entry which is preliminary data.</text>
</comment>
<name>V9HSJ2_9FIRM</name>
<dbReference type="InterPro" id="IPR038666">
    <property type="entry name" value="SSP1_head-tail_sf"/>
</dbReference>
<dbReference type="EMBL" id="AFZF02000009">
    <property type="protein sequence ID" value="EHL18492.1"/>
    <property type="molecule type" value="Genomic_DNA"/>
</dbReference>
<dbReference type="AlphaFoldDB" id="V9HSJ2"/>
<evidence type="ECO:0000313" key="2">
    <source>
        <dbReference type="Proteomes" id="UP000017818"/>
    </source>
</evidence>
<sequence length="110" mass="13297">MNITSMLNNTVDIYEFVLEKNELNEHEKKEKYLKTCYCNIIPMNSKEVKSIADTNANIQTHKFKFRYDSVSDIKKDWIFKFENKVFSVSSWDIDYKNREYIDVYTSLRQE</sequence>
<evidence type="ECO:0008006" key="3">
    <source>
        <dbReference type="Google" id="ProtNLM"/>
    </source>
</evidence>
<dbReference type="Proteomes" id="UP000017818">
    <property type="component" value="Unassembled WGS sequence"/>
</dbReference>